<dbReference type="Pfam" id="PF08241">
    <property type="entry name" value="Methyltransf_11"/>
    <property type="match status" value="1"/>
</dbReference>
<sequence>MKWKAKSPYSLTPPTSWSQLPFGDAYSTLIGAHFEKWFARIQGRRLLKISGLSAEVPCHEQLQQVVLNDKTCENLTALCQRRQTIFIEGSLQELPFGEDTVDACLLANTLNFTQDPHQLLRETERILSDDGYVLISLFNPCSKLLFKRKLGKFNFRLFFPFRVIDWLELLNFEILLQQTVSFGHEPKIFGSLCLIVAQKRTLPLTLQPQKVRYENQEILNPVSAFKEKINT</sequence>
<evidence type="ECO:0000313" key="4">
    <source>
        <dbReference type="Proteomes" id="UP001214976"/>
    </source>
</evidence>
<keyword evidence="5" id="KW-1185">Reference proteome</keyword>
<reference evidence="3 5" key="1">
    <citation type="submission" date="2023-03" db="EMBL/GenBank/DDBJ databases">
        <title>Classification of Bisgaard taxon 6 and taxon 10 as Exercitatus varius gen. nov., spec. nov.</title>
        <authorList>
            <person name="Christensen H."/>
        </authorList>
    </citation>
    <scope>NUCLEOTIDE SEQUENCE</scope>
    <source>
        <strain evidence="2 5">23350_01</strain>
        <strain evidence="3">86116</strain>
    </source>
</reference>
<dbReference type="EMBL" id="JARQTW010000001">
    <property type="protein sequence ID" value="MDG2948931.1"/>
    <property type="molecule type" value="Genomic_DNA"/>
</dbReference>
<organism evidence="3 4">
    <name type="scientific">Exercitatus varius</name>
    <dbReference type="NCBI Taxonomy" id="67857"/>
    <lineage>
        <taxon>Bacteria</taxon>
        <taxon>Pseudomonadati</taxon>
        <taxon>Pseudomonadota</taxon>
        <taxon>Gammaproteobacteria</taxon>
        <taxon>Pasteurellales</taxon>
        <taxon>Pasteurellaceae</taxon>
        <taxon>Exercitatus</taxon>
    </lineage>
</organism>
<keyword evidence="3" id="KW-0808">Transferase</keyword>
<evidence type="ECO:0000313" key="5">
    <source>
        <dbReference type="Proteomes" id="UP001216057"/>
    </source>
</evidence>
<protein>
    <submittedName>
        <fullName evidence="3">Methyltransferase domain-containing protein</fullName>
    </submittedName>
</protein>
<dbReference type="RefSeq" id="WP_202937707.1">
    <property type="nucleotide sequence ID" value="NZ_JARQTO010000001.1"/>
</dbReference>
<dbReference type="Proteomes" id="UP001216057">
    <property type="component" value="Unassembled WGS sequence"/>
</dbReference>
<feature type="domain" description="Methyltransferase type 11" evidence="1">
    <location>
        <begin position="65"/>
        <end position="135"/>
    </location>
</feature>
<dbReference type="GO" id="GO:0032259">
    <property type="term" value="P:methylation"/>
    <property type="evidence" value="ECO:0007669"/>
    <property type="project" value="UniProtKB-KW"/>
</dbReference>
<accession>A0AAW6Q672</accession>
<keyword evidence="3" id="KW-0489">Methyltransferase</keyword>
<dbReference type="Proteomes" id="UP001214976">
    <property type="component" value="Unassembled WGS sequence"/>
</dbReference>
<dbReference type="EMBL" id="JARQTX010000006">
    <property type="protein sequence ID" value="MDG2946176.1"/>
    <property type="molecule type" value="Genomic_DNA"/>
</dbReference>
<dbReference type="InterPro" id="IPR013216">
    <property type="entry name" value="Methyltransf_11"/>
</dbReference>
<dbReference type="Gene3D" id="3.40.50.150">
    <property type="entry name" value="Vaccinia Virus protein VP39"/>
    <property type="match status" value="1"/>
</dbReference>
<gene>
    <name evidence="3" type="ORF">P7M15_00095</name>
    <name evidence="2" type="ORF">P7M32_07005</name>
</gene>
<evidence type="ECO:0000313" key="2">
    <source>
        <dbReference type="EMBL" id="MDG2946176.1"/>
    </source>
</evidence>
<dbReference type="GeneID" id="93226039"/>
<dbReference type="SUPFAM" id="SSF53335">
    <property type="entry name" value="S-adenosyl-L-methionine-dependent methyltransferases"/>
    <property type="match status" value="1"/>
</dbReference>
<dbReference type="GO" id="GO:0008757">
    <property type="term" value="F:S-adenosylmethionine-dependent methyltransferase activity"/>
    <property type="evidence" value="ECO:0007669"/>
    <property type="project" value="InterPro"/>
</dbReference>
<dbReference type="AlphaFoldDB" id="A0AAW6Q672"/>
<comment type="caution">
    <text evidence="3">The sequence shown here is derived from an EMBL/GenBank/DDBJ whole genome shotgun (WGS) entry which is preliminary data.</text>
</comment>
<dbReference type="InterPro" id="IPR029063">
    <property type="entry name" value="SAM-dependent_MTases_sf"/>
</dbReference>
<evidence type="ECO:0000313" key="3">
    <source>
        <dbReference type="EMBL" id="MDG2948931.1"/>
    </source>
</evidence>
<evidence type="ECO:0000259" key="1">
    <source>
        <dbReference type="Pfam" id="PF08241"/>
    </source>
</evidence>
<proteinExistence type="predicted"/>
<name>A0AAW6Q672_9PAST</name>